<sequence>MASYHVGPPSNVGNLTYQPPMIPYDSYPPTGPGVMMHPPPAPRPSHRLIPSAGMALAQQRQRQQQQNEQQQAMTTFHQPNQTGRSSATPVPSMAVSHQLSSIHQRADPAPHMRATNSPFNLPPAMTQTTPVHSQQQPQQYQPPAHHHSPSPARPHPRPPTHQQPTQQPQQQRHQQHHHHRPPTAAPTLPQPPLIEPHPLSPSLADLKLIAHPIPPTLLPHLSLTTSSSLARLFLDFEYRDLSATDYAIAGIHPAQRAWLAAHLRALNAARRESGVRLVAHWQRLVREGVEDGEGVPGGREEELRRLDWVAREVYGRCADGTRLPVLVWEYVQLRQVRGPSAKEWEDFVVDAVGEVWRMKERRERARRGLENGEEGEEEWRDAGEVSTVRVGGGVIGEAELKAAMRERHQRQRSVEVVDVPPAGVSKIRSPPRTAGSAGRQRSSTVVKPKPVKFAQSKTPKKRGGKKGSKGQVMFQAPLAGSSGSAINPIAVDSDLPDYPDDYGAGNMVSVTDKYSIAAYSSSGPDRTVTAQNTAGQVLNYPETPETKPTEQFLGSQNATATSTTVDHSSTTPAPAPQLLDYPPIFSTDAESTHATTQQNIAAPSTLNTNNSPHIPANASPNFPEDYINSSDGQQPTITPDEHSAVATTASPNTPQNTATHMPIPPSSAATDTPSGGAGSTTPQPGPLPSADNTQPGAAPAPSKLPPAASPADPPAPHPPQIQVNSQDLAVSQLDGAFDVSDEVLDALFNGVLEGP</sequence>
<evidence type="ECO:0000313" key="2">
    <source>
        <dbReference type="Proteomes" id="UP001165186"/>
    </source>
</evidence>
<dbReference type="Proteomes" id="UP001165186">
    <property type="component" value="Unassembled WGS sequence"/>
</dbReference>
<evidence type="ECO:0000313" key="1">
    <source>
        <dbReference type="EMBL" id="GME36730.1"/>
    </source>
</evidence>
<name>A0ACB5SDY9_9PEZI</name>
<keyword evidence="2" id="KW-1185">Reference proteome</keyword>
<proteinExistence type="predicted"/>
<reference evidence="1" key="1">
    <citation type="submission" date="2024-09" db="EMBL/GenBank/DDBJ databases">
        <title>Draft Genome Sequences of Neofusicoccum parvum.</title>
        <authorList>
            <person name="Ashida A."/>
            <person name="Camagna M."/>
            <person name="Tanaka A."/>
            <person name="Takemoto D."/>
        </authorList>
    </citation>
    <scope>NUCLEOTIDE SEQUENCE</scope>
    <source>
        <strain evidence="1">PPO83</strain>
    </source>
</reference>
<comment type="caution">
    <text evidence="1">The sequence shown here is derived from an EMBL/GenBank/DDBJ whole genome shotgun (WGS) entry which is preliminary data.</text>
</comment>
<gene>
    <name evidence="1" type="primary">g6486</name>
    <name evidence="1" type="ORF">NpPPO83_00006486</name>
</gene>
<organism evidence="1 2">
    <name type="scientific">Neofusicoccum parvum</name>
    <dbReference type="NCBI Taxonomy" id="310453"/>
    <lineage>
        <taxon>Eukaryota</taxon>
        <taxon>Fungi</taxon>
        <taxon>Dikarya</taxon>
        <taxon>Ascomycota</taxon>
        <taxon>Pezizomycotina</taxon>
        <taxon>Dothideomycetes</taxon>
        <taxon>Dothideomycetes incertae sedis</taxon>
        <taxon>Botryosphaeriales</taxon>
        <taxon>Botryosphaeriaceae</taxon>
        <taxon>Neofusicoccum</taxon>
    </lineage>
</organism>
<dbReference type="EMBL" id="BSXG01000076">
    <property type="protein sequence ID" value="GME36730.1"/>
    <property type="molecule type" value="Genomic_DNA"/>
</dbReference>
<protein>
    <submittedName>
        <fullName evidence="1">Uncharacterized protein</fullName>
    </submittedName>
</protein>
<accession>A0ACB5SDY9</accession>